<evidence type="ECO:0000256" key="1">
    <source>
        <dbReference type="SAM" id="MobiDB-lite"/>
    </source>
</evidence>
<proteinExistence type="evidence at transcript level"/>
<dbReference type="EMBL" id="DQ217047">
    <property type="protein sequence ID" value="ACH46082.1"/>
    <property type="molecule type" value="mRNA"/>
</dbReference>
<sequence length="40" mass="5037">MPRWMRCPTSTRATRRRACGRRPRRWWRRRRGGTPRPRTT</sequence>
<accession>B5G471</accession>
<evidence type="ECO:0000313" key="2">
    <source>
        <dbReference type="EMBL" id="ACH46082.1"/>
    </source>
</evidence>
<name>B5G471_TAEGU</name>
<feature type="compositionally biased region" description="Basic residues" evidence="1">
    <location>
        <begin position="13"/>
        <end position="40"/>
    </location>
</feature>
<feature type="compositionally biased region" description="Low complexity" evidence="1">
    <location>
        <begin position="1"/>
        <end position="12"/>
    </location>
</feature>
<reference evidence="2" key="1">
    <citation type="journal article" date="2006" name="Proc. Natl. Acad. Sci. U.S.A.">
        <title>A molecular neuroethological approach for identifying and characterizing a cascade of behaviorally regulated genes.</title>
        <authorList>
            <person name="Wada K."/>
            <person name="Howard J.T."/>
            <person name="McConnell P."/>
            <person name="Whitney O."/>
            <person name="Lints T."/>
            <person name="Rivas M.V."/>
            <person name="Horita H."/>
            <person name="Patterson M.A."/>
            <person name="White S.A."/>
            <person name="Scharff C."/>
            <person name="Haesler S."/>
            <person name="Zhao S."/>
            <person name="Sakaguchi H."/>
            <person name="Hagiwara M."/>
            <person name="Shiraki T."/>
            <person name="Hirozane-Kishikawa T."/>
            <person name="Skene P."/>
            <person name="Hayashizaki Y."/>
            <person name="Carninci P."/>
            <person name="Jarvis E.D."/>
        </authorList>
    </citation>
    <scope>NUCLEOTIDE SEQUENCE</scope>
    <source>
        <tissue evidence="2">Whole brain</tissue>
    </source>
</reference>
<protein>
    <submittedName>
        <fullName evidence="2">Putative breast carcinoma amplified sequence 2</fullName>
    </submittedName>
</protein>
<dbReference type="AlphaFoldDB" id="B5G471"/>
<organism evidence="2">
    <name type="scientific">Taeniopygia guttata</name>
    <name type="common">Zebra finch</name>
    <name type="synonym">Poephila guttata</name>
    <dbReference type="NCBI Taxonomy" id="59729"/>
    <lineage>
        <taxon>Eukaryota</taxon>
        <taxon>Metazoa</taxon>
        <taxon>Chordata</taxon>
        <taxon>Craniata</taxon>
        <taxon>Vertebrata</taxon>
        <taxon>Euteleostomi</taxon>
        <taxon>Archelosauria</taxon>
        <taxon>Archosauria</taxon>
        <taxon>Dinosauria</taxon>
        <taxon>Saurischia</taxon>
        <taxon>Theropoda</taxon>
        <taxon>Coelurosauria</taxon>
        <taxon>Aves</taxon>
        <taxon>Neognathae</taxon>
        <taxon>Neoaves</taxon>
        <taxon>Telluraves</taxon>
        <taxon>Australaves</taxon>
        <taxon>Passeriformes</taxon>
        <taxon>Passeroidea</taxon>
        <taxon>Estrildidae</taxon>
        <taxon>Estrildinae</taxon>
        <taxon>Taeniopygia</taxon>
    </lineage>
</organism>
<feature type="region of interest" description="Disordered" evidence="1">
    <location>
        <begin position="1"/>
        <end position="40"/>
    </location>
</feature>